<protein>
    <submittedName>
        <fullName evidence="1">Uncharacterized protein</fullName>
    </submittedName>
</protein>
<name>A0ABZ1FTK2_9ACTN</name>
<evidence type="ECO:0000313" key="1">
    <source>
        <dbReference type="EMBL" id="WSB73747.1"/>
    </source>
</evidence>
<dbReference type="EMBL" id="CP109106">
    <property type="protein sequence ID" value="WSB73747.1"/>
    <property type="molecule type" value="Genomic_DNA"/>
</dbReference>
<gene>
    <name evidence="1" type="ORF">OG863_40700</name>
</gene>
<sequence length="47" mass="5158">MGDLYGPLGCEGYLPPEIVFTEQVGPAAMNNRINNVMRLAEAYWAGQ</sequence>
<dbReference type="RefSeq" id="WP_326623382.1">
    <property type="nucleotide sequence ID" value="NZ_CP109106.1"/>
</dbReference>
<dbReference type="Proteomes" id="UP001344251">
    <property type="component" value="Chromosome"/>
</dbReference>
<accession>A0ABZ1FTK2</accession>
<keyword evidence="2" id="KW-1185">Reference proteome</keyword>
<reference evidence="1 2" key="1">
    <citation type="submission" date="2022-10" db="EMBL/GenBank/DDBJ databases">
        <title>The complete genomes of actinobacterial strains from the NBC collection.</title>
        <authorList>
            <person name="Joergensen T.S."/>
            <person name="Alvarez Arevalo M."/>
            <person name="Sterndorff E.B."/>
            <person name="Faurdal D."/>
            <person name="Vuksanovic O."/>
            <person name="Mourched A.-S."/>
            <person name="Charusanti P."/>
            <person name="Shaw S."/>
            <person name="Blin K."/>
            <person name="Weber T."/>
        </authorList>
    </citation>
    <scope>NUCLEOTIDE SEQUENCE [LARGE SCALE GENOMIC DNA]</scope>
    <source>
        <strain evidence="1 2">NBC 01774</strain>
    </source>
</reference>
<proteinExistence type="predicted"/>
<organism evidence="1 2">
    <name type="scientific">Streptomyces decoyicus</name>
    <dbReference type="NCBI Taxonomy" id="249567"/>
    <lineage>
        <taxon>Bacteria</taxon>
        <taxon>Bacillati</taxon>
        <taxon>Actinomycetota</taxon>
        <taxon>Actinomycetes</taxon>
        <taxon>Kitasatosporales</taxon>
        <taxon>Streptomycetaceae</taxon>
        <taxon>Streptomyces</taxon>
    </lineage>
</organism>
<evidence type="ECO:0000313" key="2">
    <source>
        <dbReference type="Proteomes" id="UP001344251"/>
    </source>
</evidence>